<keyword evidence="2" id="KW-1133">Transmembrane helix</keyword>
<dbReference type="EMBL" id="KI965477">
    <property type="protein sequence ID" value="EUD65741.1"/>
    <property type="molecule type" value="Genomic_DNA"/>
</dbReference>
<name>W7AK78_9APIC</name>
<dbReference type="AlphaFoldDB" id="W7AK78"/>
<protein>
    <submittedName>
        <fullName evidence="3">Uncharacterized protein</fullName>
    </submittedName>
</protein>
<evidence type="ECO:0000313" key="4">
    <source>
        <dbReference type="Proteomes" id="UP000030640"/>
    </source>
</evidence>
<feature type="compositionally biased region" description="Basic and acidic residues" evidence="1">
    <location>
        <begin position="1"/>
        <end position="12"/>
    </location>
</feature>
<sequence>MVKRDSRDREISLRGTPGDGPRNSDSFFNNDNLLLGSYGFTVTGRIFIIILVHGIKFHATLKFLIQNVSVIKDDKALVQDGRNYGVHENGFEKLRDNIRKFDHFVYSVMQYIKDTQNS</sequence>
<keyword evidence="2" id="KW-0472">Membrane</keyword>
<dbReference type="RefSeq" id="XP_008817798.1">
    <property type="nucleotide sequence ID" value="XM_008819576.1"/>
</dbReference>
<keyword evidence="2" id="KW-0812">Transmembrane</keyword>
<dbReference type="VEuPathDB" id="PlasmoDB:C922_03989"/>
<reference evidence="3 4" key="1">
    <citation type="submission" date="2013-02" db="EMBL/GenBank/DDBJ databases">
        <title>The Genome Sequence of Plasmodium inui San Antonio 1.</title>
        <authorList>
            <consortium name="The Broad Institute Genome Sequencing Platform"/>
            <consortium name="The Broad Institute Genome Sequencing Center for Infectious Disease"/>
            <person name="Neafsey D."/>
            <person name="Cheeseman I."/>
            <person name="Volkman S."/>
            <person name="Adams J."/>
            <person name="Walker B."/>
            <person name="Young S.K."/>
            <person name="Zeng Q."/>
            <person name="Gargeya S."/>
            <person name="Fitzgerald M."/>
            <person name="Haas B."/>
            <person name="Abouelleil A."/>
            <person name="Alvarado L."/>
            <person name="Arachchi H.M."/>
            <person name="Berlin A.M."/>
            <person name="Chapman S.B."/>
            <person name="Dewar J."/>
            <person name="Goldberg J."/>
            <person name="Griggs A."/>
            <person name="Gujja S."/>
            <person name="Hansen M."/>
            <person name="Howarth C."/>
            <person name="Imamovic A."/>
            <person name="Larimer J."/>
            <person name="McCowan C."/>
            <person name="Murphy C."/>
            <person name="Neiman D."/>
            <person name="Pearson M."/>
            <person name="Priest M."/>
            <person name="Roberts A."/>
            <person name="Saif S."/>
            <person name="Shea T."/>
            <person name="Sisk P."/>
            <person name="Sykes S."/>
            <person name="Wortman J."/>
            <person name="Nusbaum C."/>
            <person name="Birren B."/>
        </authorList>
    </citation>
    <scope>NUCLEOTIDE SEQUENCE [LARGE SCALE GENOMIC DNA]</scope>
    <source>
        <strain evidence="3 4">San Antonio 1</strain>
    </source>
</reference>
<dbReference type="Proteomes" id="UP000030640">
    <property type="component" value="Unassembled WGS sequence"/>
</dbReference>
<organism evidence="3 4">
    <name type="scientific">Plasmodium inui San Antonio 1</name>
    <dbReference type="NCBI Taxonomy" id="1237626"/>
    <lineage>
        <taxon>Eukaryota</taxon>
        <taxon>Sar</taxon>
        <taxon>Alveolata</taxon>
        <taxon>Apicomplexa</taxon>
        <taxon>Aconoidasida</taxon>
        <taxon>Haemosporida</taxon>
        <taxon>Plasmodiidae</taxon>
        <taxon>Plasmodium</taxon>
        <taxon>Plasmodium (Plasmodium)</taxon>
    </lineage>
</organism>
<gene>
    <name evidence="3" type="ORF">C922_03989</name>
</gene>
<accession>W7AK78</accession>
<evidence type="ECO:0000256" key="1">
    <source>
        <dbReference type="SAM" id="MobiDB-lite"/>
    </source>
</evidence>
<dbReference type="OrthoDB" id="2498029at2759"/>
<evidence type="ECO:0000313" key="3">
    <source>
        <dbReference type="EMBL" id="EUD65741.1"/>
    </source>
</evidence>
<feature type="region of interest" description="Disordered" evidence="1">
    <location>
        <begin position="1"/>
        <end position="24"/>
    </location>
</feature>
<feature type="transmembrane region" description="Helical" evidence="2">
    <location>
        <begin position="33"/>
        <end position="55"/>
    </location>
</feature>
<dbReference type="GeneID" id="20039263"/>
<proteinExistence type="predicted"/>
<keyword evidence="4" id="KW-1185">Reference proteome</keyword>
<evidence type="ECO:0000256" key="2">
    <source>
        <dbReference type="SAM" id="Phobius"/>
    </source>
</evidence>